<evidence type="ECO:0000313" key="1">
    <source>
        <dbReference type="EMBL" id="RSL52311.1"/>
    </source>
</evidence>
<reference evidence="1 2" key="1">
    <citation type="submission" date="2017-06" db="EMBL/GenBank/DDBJ databases">
        <title>Comparative genomic analysis of Ambrosia Fusariam Clade fungi.</title>
        <authorList>
            <person name="Stajich J.E."/>
            <person name="Carrillo J."/>
            <person name="Kijimoto T."/>
            <person name="Eskalen A."/>
            <person name="O'Donnell K."/>
            <person name="Kasson M."/>
        </authorList>
    </citation>
    <scope>NUCLEOTIDE SEQUENCE [LARGE SCALE GENOMIC DNA]</scope>
    <source>
        <strain evidence="1 2">NRRL62584</strain>
    </source>
</reference>
<sequence>MRASDALPSRTLYPRSSSAICRTLWPVLKAQASAVQPRKSRESATLLDSLPINGLSNLPWPFVSPRPVGILQPDCNGP</sequence>
<dbReference type="EMBL" id="NKCI01000137">
    <property type="protein sequence ID" value="RSL52311.1"/>
    <property type="molecule type" value="Genomic_DNA"/>
</dbReference>
<evidence type="ECO:0000313" key="2">
    <source>
        <dbReference type="Proteomes" id="UP000288168"/>
    </source>
</evidence>
<name>A0A428PGZ0_9HYPO</name>
<gene>
    <name evidence="1" type="ORF">CEP54_010995</name>
</gene>
<accession>A0A428PGZ0</accession>
<comment type="caution">
    <text evidence="1">The sequence shown here is derived from an EMBL/GenBank/DDBJ whole genome shotgun (WGS) entry which is preliminary data.</text>
</comment>
<protein>
    <submittedName>
        <fullName evidence="1">Uncharacterized protein</fullName>
    </submittedName>
</protein>
<proteinExistence type="predicted"/>
<keyword evidence="2" id="KW-1185">Reference proteome</keyword>
<organism evidence="1 2">
    <name type="scientific">Fusarium duplospermum</name>
    <dbReference type="NCBI Taxonomy" id="1325734"/>
    <lineage>
        <taxon>Eukaryota</taxon>
        <taxon>Fungi</taxon>
        <taxon>Dikarya</taxon>
        <taxon>Ascomycota</taxon>
        <taxon>Pezizomycotina</taxon>
        <taxon>Sordariomycetes</taxon>
        <taxon>Hypocreomycetidae</taxon>
        <taxon>Hypocreales</taxon>
        <taxon>Nectriaceae</taxon>
        <taxon>Fusarium</taxon>
        <taxon>Fusarium solani species complex</taxon>
    </lineage>
</organism>
<dbReference type="Proteomes" id="UP000288168">
    <property type="component" value="Unassembled WGS sequence"/>
</dbReference>
<dbReference type="AlphaFoldDB" id="A0A428PGZ0"/>